<accession>A0A1M6QUL7</accession>
<dbReference type="InterPro" id="IPR039561">
    <property type="entry name" value="Peptidase_M15C"/>
</dbReference>
<dbReference type="GO" id="GO:0004180">
    <property type="term" value="F:carboxypeptidase activity"/>
    <property type="evidence" value="ECO:0007669"/>
    <property type="project" value="UniProtKB-KW"/>
</dbReference>
<dbReference type="Proteomes" id="UP000184310">
    <property type="component" value="Unassembled WGS sequence"/>
</dbReference>
<keyword evidence="3" id="KW-0121">Carboxypeptidase</keyword>
<feature type="chain" id="PRO_5038617267" evidence="1">
    <location>
        <begin position="21"/>
        <end position="308"/>
    </location>
</feature>
<dbReference type="EMBL" id="FQZB01000015">
    <property type="protein sequence ID" value="SHK23972.1"/>
    <property type="molecule type" value="Genomic_DNA"/>
</dbReference>
<dbReference type="AlphaFoldDB" id="A0A1M6QUL7"/>
<dbReference type="InterPro" id="IPR009045">
    <property type="entry name" value="Zn_M74/Hedgehog-like"/>
</dbReference>
<feature type="signal peptide" evidence="1">
    <location>
        <begin position="1"/>
        <end position="20"/>
    </location>
</feature>
<dbReference type="Pfam" id="PF13539">
    <property type="entry name" value="Peptidase_M15_4"/>
    <property type="match status" value="1"/>
</dbReference>
<name>A0A1M6QUL7_9CLOT</name>
<dbReference type="Gene3D" id="3.30.1380.10">
    <property type="match status" value="1"/>
</dbReference>
<keyword evidence="1" id="KW-0732">Signal</keyword>
<organism evidence="3 4">
    <name type="scientific">Clostridium cavendishii DSM 21758</name>
    <dbReference type="NCBI Taxonomy" id="1121302"/>
    <lineage>
        <taxon>Bacteria</taxon>
        <taxon>Bacillati</taxon>
        <taxon>Bacillota</taxon>
        <taxon>Clostridia</taxon>
        <taxon>Eubacteriales</taxon>
        <taxon>Clostridiaceae</taxon>
        <taxon>Clostridium</taxon>
    </lineage>
</organism>
<evidence type="ECO:0000256" key="1">
    <source>
        <dbReference type="SAM" id="SignalP"/>
    </source>
</evidence>
<keyword evidence="4" id="KW-1185">Reference proteome</keyword>
<proteinExistence type="predicted"/>
<dbReference type="STRING" id="1121302.SAMN02745163_03461"/>
<gene>
    <name evidence="3" type="ORF">SAMN02745163_03461</name>
</gene>
<dbReference type="RefSeq" id="WP_072990818.1">
    <property type="nucleotide sequence ID" value="NZ_FQZB01000015.1"/>
</dbReference>
<evidence type="ECO:0000313" key="3">
    <source>
        <dbReference type="EMBL" id="SHK23972.1"/>
    </source>
</evidence>
<reference evidence="3 4" key="1">
    <citation type="submission" date="2016-11" db="EMBL/GenBank/DDBJ databases">
        <authorList>
            <person name="Jaros S."/>
            <person name="Januszkiewicz K."/>
            <person name="Wedrychowicz H."/>
        </authorList>
    </citation>
    <scope>NUCLEOTIDE SEQUENCE [LARGE SCALE GENOMIC DNA]</scope>
    <source>
        <strain evidence="3 4">DSM 21758</strain>
    </source>
</reference>
<sequence>MKRLVYAIIALILTNNICGATPMEAKEETNNNAAYEITMKQDILVFMMAYPEYVVNAQKGEGGKVYLIMKSGKKILYDDMKKKSQDEKFYNADLQDVLEQVYPLNHDGGLMDINYDPGRVRNYQLLNEVYGYSNEGISKNLVNVSGGGGNHRFNKNNGAADSLKKALKELAAKDVQKSTAQGDYLFPINGTFNYRQISGTGLLSPHAYGIALDLSSNSKDYWKWANRQEGEKRMKAYPKATVNIFENNNFVWGGKWGHFDILHFEYRPEIIIKAKYFGDNKERKVWYEGVPIDENIKGYINNIENSLK</sequence>
<feature type="domain" description="Peptidase M15C" evidence="2">
    <location>
        <begin position="200"/>
        <end position="266"/>
    </location>
</feature>
<evidence type="ECO:0000259" key="2">
    <source>
        <dbReference type="Pfam" id="PF13539"/>
    </source>
</evidence>
<dbReference type="SUPFAM" id="SSF55166">
    <property type="entry name" value="Hedgehog/DD-peptidase"/>
    <property type="match status" value="1"/>
</dbReference>
<dbReference type="OrthoDB" id="9799970at2"/>
<keyword evidence="3" id="KW-0378">Hydrolase</keyword>
<keyword evidence="3" id="KW-0645">Protease</keyword>
<evidence type="ECO:0000313" key="4">
    <source>
        <dbReference type="Proteomes" id="UP000184310"/>
    </source>
</evidence>
<protein>
    <submittedName>
        <fullName evidence="3">D-alanyl-D-alanine carboxypeptidase</fullName>
    </submittedName>
</protein>